<name>A0A1S8YPE3_9GAMM</name>
<keyword evidence="10 16" id="KW-0798">TonB box</keyword>
<evidence type="ECO:0000256" key="6">
    <source>
        <dbReference type="ARBA" id="ARBA00022692"/>
    </source>
</evidence>
<organism evidence="20 21">
    <name type="scientific">Izhakiella australiensis</name>
    <dbReference type="NCBI Taxonomy" id="1926881"/>
    <lineage>
        <taxon>Bacteria</taxon>
        <taxon>Pseudomonadati</taxon>
        <taxon>Pseudomonadota</taxon>
        <taxon>Gammaproteobacteria</taxon>
        <taxon>Enterobacterales</taxon>
        <taxon>Erwiniaceae</taxon>
        <taxon>Izhakiella</taxon>
    </lineage>
</organism>
<evidence type="ECO:0000256" key="3">
    <source>
        <dbReference type="ARBA" id="ARBA00022448"/>
    </source>
</evidence>
<evidence type="ECO:0000256" key="4">
    <source>
        <dbReference type="ARBA" id="ARBA00022452"/>
    </source>
</evidence>
<evidence type="ECO:0000256" key="11">
    <source>
        <dbReference type="ARBA" id="ARBA00023136"/>
    </source>
</evidence>
<keyword evidence="13 14" id="KW-0998">Cell outer membrane</keyword>
<dbReference type="InterPro" id="IPR036942">
    <property type="entry name" value="Beta-barrel_TonB_sf"/>
</dbReference>
<evidence type="ECO:0000256" key="13">
    <source>
        <dbReference type="ARBA" id="ARBA00023237"/>
    </source>
</evidence>
<proteinExistence type="inferred from homology"/>
<dbReference type="PANTHER" id="PTHR32552:SF82">
    <property type="entry name" value="FCUA PROTEIN"/>
    <property type="match status" value="1"/>
</dbReference>
<feature type="domain" description="TonB-dependent receptor-like beta-barrel" evidence="18">
    <location>
        <begin position="267"/>
        <end position="711"/>
    </location>
</feature>
<dbReference type="InterPro" id="IPR012910">
    <property type="entry name" value="Plug_dom"/>
</dbReference>
<dbReference type="CDD" id="cd01347">
    <property type="entry name" value="ligand_gated_channel"/>
    <property type="match status" value="1"/>
</dbReference>
<evidence type="ECO:0000256" key="17">
    <source>
        <dbReference type="SAM" id="SignalP"/>
    </source>
</evidence>
<evidence type="ECO:0000313" key="21">
    <source>
        <dbReference type="Proteomes" id="UP000190667"/>
    </source>
</evidence>
<keyword evidence="12 20" id="KW-0675">Receptor</keyword>
<evidence type="ECO:0000256" key="10">
    <source>
        <dbReference type="ARBA" id="ARBA00023077"/>
    </source>
</evidence>
<dbReference type="Pfam" id="PF00593">
    <property type="entry name" value="TonB_dep_Rec_b-barrel"/>
    <property type="match status" value="1"/>
</dbReference>
<dbReference type="Gene3D" id="2.40.170.20">
    <property type="entry name" value="TonB-dependent receptor, beta-barrel domain"/>
    <property type="match status" value="1"/>
</dbReference>
<gene>
    <name evidence="20" type="ORF">BTJ39_06525</name>
</gene>
<evidence type="ECO:0000256" key="7">
    <source>
        <dbReference type="ARBA" id="ARBA00022729"/>
    </source>
</evidence>
<dbReference type="InterPro" id="IPR010105">
    <property type="entry name" value="TonB_sidphr_rcpt"/>
</dbReference>
<keyword evidence="7 17" id="KW-0732">Signal</keyword>
<dbReference type="RefSeq" id="WP_078001876.1">
    <property type="nucleotide sequence ID" value="NZ_MRUL01000003.1"/>
</dbReference>
<keyword evidence="3 14" id="KW-0813">Transport</keyword>
<evidence type="ECO:0000256" key="15">
    <source>
        <dbReference type="PROSITE-ProRule" id="PRU10144"/>
    </source>
</evidence>
<keyword evidence="9" id="KW-0406">Ion transport</keyword>
<dbReference type="PROSITE" id="PS01156">
    <property type="entry name" value="TONB_DEPENDENT_REC_2"/>
    <property type="match status" value="1"/>
</dbReference>
<accession>A0A1S8YPE3</accession>
<dbReference type="GO" id="GO:0015891">
    <property type="term" value="P:siderophore transport"/>
    <property type="evidence" value="ECO:0007669"/>
    <property type="project" value="InterPro"/>
</dbReference>
<dbReference type="SUPFAM" id="SSF56935">
    <property type="entry name" value="Porins"/>
    <property type="match status" value="1"/>
</dbReference>
<dbReference type="InterPro" id="IPR010917">
    <property type="entry name" value="TonB_rcpt_CS"/>
</dbReference>
<keyword evidence="8" id="KW-0408">Iron</keyword>
<dbReference type="OrthoDB" id="8732650at2"/>
<dbReference type="Gene3D" id="2.170.130.10">
    <property type="entry name" value="TonB-dependent receptor, plug domain"/>
    <property type="match status" value="1"/>
</dbReference>
<dbReference type="InterPro" id="IPR000531">
    <property type="entry name" value="Beta-barrel_TonB"/>
</dbReference>
<evidence type="ECO:0000256" key="9">
    <source>
        <dbReference type="ARBA" id="ARBA00023065"/>
    </source>
</evidence>
<evidence type="ECO:0000313" key="20">
    <source>
        <dbReference type="EMBL" id="OON40732.1"/>
    </source>
</evidence>
<dbReference type="STRING" id="1926881.BTJ39_06525"/>
<feature type="short sequence motif" description="TonB C-terminal box" evidence="15">
    <location>
        <begin position="726"/>
        <end position="743"/>
    </location>
</feature>
<evidence type="ECO:0000256" key="16">
    <source>
        <dbReference type="RuleBase" id="RU003357"/>
    </source>
</evidence>
<evidence type="ECO:0000259" key="19">
    <source>
        <dbReference type="Pfam" id="PF07715"/>
    </source>
</evidence>
<evidence type="ECO:0000256" key="5">
    <source>
        <dbReference type="ARBA" id="ARBA00022496"/>
    </source>
</evidence>
<feature type="chain" id="PRO_5011983823" evidence="17">
    <location>
        <begin position="30"/>
        <end position="743"/>
    </location>
</feature>
<dbReference type="NCBIfam" id="TIGR01783">
    <property type="entry name" value="TonB-siderophor"/>
    <property type="match status" value="1"/>
</dbReference>
<dbReference type="InterPro" id="IPR037066">
    <property type="entry name" value="Plug_dom_sf"/>
</dbReference>
<dbReference type="InterPro" id="IPR039426">
    <property type="entry name" value="TonB-dep_rcpt-like"/>
</dbReference>
<evidence type="ECO:0000256" key="12">
    <source>
        <dbReference type="ARBA" id="ARBA00023170"/>
    </source>
</evidence>
<keyword evidence="11 14" id="KW-0472">Membrane</keyword>
<keyword evidence="4 14" id="KW-1134">Transmembrane beta strand</keyword>
<evidence type="ECO:0000259" key="18">
    <source>
        <dbReference type="Pfam" id="PF00593"/>
    </source>
</evidence>
<evidence type="ECO:0000256" key="8">
    <source>
        <dbReference type="ARBA" id="ARBA00023004"/>
    </source>
</evidence>
<keyword evidence="21" id="KW-1185">Reference proteome</keyword>
<evidence type="ECO:0000256" key="1">
    <source>
        <dbReference type="ARBA" id="ARBA00004571"/>
    </source>
</evidence>
<dbReference type="Proteomes" id="UP000190667">
    <property type="component" value="Unassembled WGS sequence"/>
</dbReference>
<feature type="signal peptide" evidence="17">
    <location>
        <begin position="1"/>
        <end position="29"/>
    </location>
</feature>
<feature type="domain" description="TonB-dependent receptor plug" evidence="19">
    <location>
        <begin position="96"/>
        <end position="192"/>
    </location>
</feature>
<reference evidence="20 21" key="1">
    <citation type="submission" date="2016-12" db="EMBL/GenBank/DDBJ databases">
        <title>Izhakiella australiana sp. nov. of genus Izhakiella isolated from Australian desert.</title>
        <authorList>
            <person name="Ji M."/>
        </authorList>
    </citation>
    <scope>NUCLEOTIDE SEQUENCE [LARGE SCALE GENOMIC DNA]</scope>
    <source>
        <strain evidence="20 21">D4N98</strain>
    </source>
</reference>
<protein>
    <submittedName>
        <fullName evidence="20">TonB-dependent receptor</fullName>
    </submittedName>
</protein>
<dbReference type="GO" id="GO:0015344">
    <property type="term" value="F:siderophore uptake transmembrane transporter activity"/>
    <property type="evidence" value="ECO:0007669"/>
    <property type="project" value="TreeGrafter"/>
</dbReference>
<dbReference type="PROSITE" id="PS52016">
    <property type="entry name" value="TONB_DEPENDENT_REC_3"/>
    <property type="match status" value="1"/>
</dbReference>
<keyword evidence="6 14" id="KW-0812">Transmembrane</keyword>
<evidence type="ECO:0000256" key="14">
    <source>
        <dbReference type="PROSITE-ProRule" id="PRU01360"/>
    </source>
</evidence>
<dbReference type="GO" id="GO:0038023">
    <property type="term" value="F:signaling receptor activity"/>
    <property type="evidence" value="ECO:0007669"/>
    <property type="project" value="InterPro"/>
</dbReference>
<dbReference type="EMBL" id="MRUL01000003">
    <property type="protein sequence ID" value="OON40732.1"/>
    <property type="molecule type" value="Genomic_DNA"/>
</dbReference>
<dbReference type="GO" id="GO:0009279">
    <property type="term" value="C:cell outer membrane"/>
    <property type="evidence" value="ECO:0007669"/>
    <property type="project" value="UniProtKB-SubCell"/>
</dbReference>
<comment type="caution">
    <text evidence="20">The sequence shown here is derived from an EMBL/GenBank/DDBJ whole genome shotgun (WGS) entry which is preliminary data.</text>
</comment>
<dbReference type="AlphaFoldDB" id="A0A1S8YPE3"/>
<comment type="subcellular location">
    <subcellularLocation>
        <location evidence="1 14">Cell outer membrane</location>
        <topology evidence="1 14">Multi-pass membrane protein</topology>
    </subcellularLocation>
</comment>
<dbReference type="PANTHER" id="PTHR32552">
    <property type="entry name" value="FERRICHROME IRON RECEPTOR-RELATED"/>
    <property type="match status" value="1"/>
</dbReference>
<dbReference type="Pfam" id="PF07715">
    <property type="entry name" value="Plug"/>
    <property type="match status" value="1"/>
</dbReference>
<keyword evidence="5" id="KW-0410">Iron transport</keyword>
<evidence type="ECO:0000256" key="2">
    <source>
        <dbReference type="ARBA" id="ARBA00009810"/>
    </source>
</evidence>
<comment type="similarity">
    <text evidence="2 14 16">Belongs to the TonB-dependent receptor family.</text>
</comment>
<sequence length="743" mass="80198">MRTLTPSSAGFRVSLLTLIIAASITPGMAASVSSANSAAGSSPAKPDIASANAQTMTVIATPDDNFKPGGDQLVPAYLDGQIANGGRMGMLGEQRAQDVPFNIVGYTSKMIADQQAQSIADIVTNDPSVQNVQGFGNFSENYRIRGFQLDGDDMSFGGLQGIMPRQVVSTNMIERVEIFKGSNALMNGAGLSGVGGMINLEPKHADDTPLTRLGVDYTSRSQIGTSLDAGRRFGDNNQFGARVNLLQREGDTAVDRDKRRTTLASLGLDYRGDSLRTSLDVGYQKQTYHNGRIGVGITGVNDIPGLPSTTSNYSQKWVYSDIESQFGMARAEYDLTDSWTLYGAMGGQHSHELGAYSSPKLINSNGDATVSLLDTNKYIDAFSGMAGVRGKFNTGFISHSVNVGYSALTKRDKTAWRSGTSLQNTNIYDPIEVPRPTVTGGAGDYSSPGVTARTRTEGVLLSDTLGMLDDRVLLTLGARHQRVEVRNYSYTTGLEDDSSRFIKSRWTPAYGLVVKPWQSISLYANHIEALQPGSAAPNTATNYGQTTGVAHSKQNEVGVKADFGRIGGSLALFDIRKPSGILNSAGAYVLDGEQRHRGVELSLFGEPMLGLRLNGGATWLDPTMVRTAGGTYDGKEPIGVPHYNMVLGAEYDIKPIEGLTATARVNRSGSQYANSANTKKLDSYTTLDLGVRYRMKLQENDMVWRVGVENVTNENYWSSVESYGTYIYQGQPRTLKVSMSYDF</sequence>